<gene>
    <name evidence="2" type="ORF">GCM10009550_40320</name>
</gene>
<dbReference type="Pfam" id="PF01551">
    <property type="entry name" value="Peptidase_M23"/>
    <property type="match status" value="1"/>
</dbReference>
<feature type="domain" description="M23ase beta-sheet core" evidence="1">
    <location>
        <begin position="159"/>
        <end position="235"/>
    </location>
</feature>
<accession>A0ABN1RDV8</accession>
<dbReference type="PANTHER" id="PTHR21666">
    <property type="entry name" value="PEPTIDASE-RELATED"/>
    <property type="match status" value="1"/>
</dbReference>
<dbReference type="SUPFAM" id="SSF51261">
    <property type="entry name" value="Duplicated hybrid motif"/>
    <property type="match status" value="1"/>
</dbReference>
<dbReference type="InterPro" id="IPR011055">
    <property type="entry name" value="Dup_hybrid_motif"/>
</dbReference>
<keyword evidence="3" id="KW-1185">Reference proteome</keyword>
<evidence type="ECO:0000313" key="3">
    <source>
        <dbReference type="Proteomes" id="UP001500665"/>
    </source>
</evidence>
<dbReference type="CDD" id="cd12797">
    <property type="entry name" value="M23_peptidase"/>
    <property type="match status" value="1"/>
</dbReference>
<dbReference type="EMBL" id="BAAAHH010000016">
    <property type="protein sequence ID" value="GAA0955459.1"/>
    <property type="molecule type" value="Genomic_DNA"/>
</dbReference>
<dbReference type="Gene3D" id="2.70.70.10">
    <property type="entry name" value="Glucose Permease (Domain IIA)"/>
    <property type="match status" value="1"/>
</dbReference>
<dbReference type="Proteomes" id="UP001500665">
    <property type="component" value="Unassembled WGS sequence"/>
</dbReference>
<reference evidence="2 3" key="1">
    <citation type="journal article" date="2019" name="Int. J. Syst. Evol. Microbiol.">
        <title>The Global Catalogue of Microorganisms (GCM) 10K type strain sequencing project: providing services to taxonomists for standard genome sequencing and annotation.</title>
        <authorList>
            <consortium name="The Broad Institute Genomics Platform"/>
            <consortium name="The Broad Institute Genome Sequencing Center for Infectious Disease"/>
            <person name="Wu L."/>
            <person name="Ma J."/>
        </authorList>
    </citation>
    <scope>NUCLEOTIDE SEQUENCE [LARGE SCALE GENOMIC DNA]</scope>
    <source>
        <strain evidence="2 3">JCM 10696</strain>
    </source>
</reference>
<sequence length="298" mass="32029">MNGIRRSVARRSDVLLKAFLAGVTALLLLDIPGWWYWIFLVFLALAYVRPPWDRARAPVTVAAPVSGTWLALNSPGSKVPAHGTRGYGQTYAIDVLIPRNVLPATGEHPKPRFGWGLPAAPDTFPAFGAPVHAVADGTVVAAADGQRDHLARNTWTGFVYMLLEGIVRQAGGWRLIFGNRVIIDHGGGVYAAYAHLRRGSLRVRPGDRVEAGRILGEVGNTGNTSEPHLHFQLMDRPGPQEAAGIPFRWEGVAVRGDAVAPHYGLPKPGEGEPDLPANAQVFQARPAVQIAADSSMSP</sequence>
<name>A0ABN1RDV8_9ACTN</name>
<dbReference type="InterPro" id="IPR016047">
    <property type="entry name" value="M23ase_b-sheet_dom"/>
</dbReference>
<dbReference type="RefSeq" id="WP_344242411.1">
    <property type="nucleotide sequence ID" value="NZ_BAAAHH010000016.1"/>
</dbReference>
<organism evidence="2 3">
    <name type="scientific">Actinocorallia libanotica</name>
    <dbReference type="NCBI Taxonomy" id="46162"/>
    <lineage>
        <taxon>Bacteria</taxon>
        <taxon>Bacillati</taxon>
        <taxon>Actinomycetota</taxon>
        <taxon>Actinomycetes</taxon>
        <taxon>Streptosporangiales</taxon>
        <taxon>Thermomonosporaceae</taxon>
        <taxon>Actinocorallia</taxon>
    </lineage>
</organism>
<comment type="caution">
    <text evidence="2">The sequence shown here is derived from an EMBL/GenBank/DDBJ whole genome shotgun (WGS) entry which is preliminary data.</text>
</comment>
<evidence type="ECO:0000313" key="2">
    <source>
        <dbReference type="EMBL" id="GAA0955459.1"/>
    </source>
</evidence>
<dbReference type="InterPro" id="IPR050570">
    <property type="entry name" value="Cell_wall_metabolism_enzyme"/>
</dbReference>
<proteinExistence type="predicted"/>
<dbReference type="PANTHER" id="PTHR21666:SF270">
    <property type="entry name" value="MUREIN HYDROLASE ACTIVATOR ENVC"/>
    <property type="match status" value="1"/>
</dbReference>
<evidence type="ECO:0000259" key="1">
    <source>
        <dbReference type="Pfam" id="PF01551"/>
    </source>
</evidence>
<protein>
    <submittedName>
        <fullName evidence="2">M23 family metallopeptidase</fullName>
    </submittedName>
</protein>